<dbReference type="SUPFAM" id="SSF52047">
    <property type="entry name" value="RNI-like"/>
    <property type="match status" value="2"/>
</dbReference>
<dbReference type="InterPro" id="IPR006553">
    <property type="entry name" value="Leu-rich_rpt_Cys-con_subtyp"/>
</dbReference>
<dbReference type="EMBL" id="JBANAX010000514">
    <property type="protein sequence ID" value="KAL1205553.1"/>
    <property type="molecule type" value="Genomic_DNA"/>
</dbReference>
<dbReference type="AlphaFoldDB" id="A0ABD0ZVG8"/>
<comment type="caution">
    <text evidence="1">The sequence shown here is derived from an EMBL/GenBank/DDBJ whole genome shotgun (WGS) entry which is preliminary data.</text>
</comment>
<evidence type="ECO:0000313" key="2">
    <source>
        <dbReference type="EMBL" id="KAL1205553.1"/>
    </source>
</evidence>
<keyword evidence="3" id="KW-1185">Reference proteome</keyword>
<proteinExistence type="predicted"/>
<dbReference type="InterPro" id="IPR050648">
    <property type="entry name" value="F-box_LRR-repeat"/>
</dbReference>
<sequence>MDLPDECWELICKAIDEDDYRFLEAVSVVSSSFLSITNHVRSTLVITDRTVPLLHQHLLRFRNLKRIKFFDFNQDLYSILLKVSLSGLNFESIDVSGMTCFPDFGKWGMKRKMRNVKELNCSGFDGFRDSDLVSIGVNFPLLEKLDISDLKVFRSQISASGIISLSSNLKGLLKINVSGNYFITDACLVALSQNCLLLREIIYRDCDFISSDCIEFVLRNSPNLESFAINGIGMKPRMSFSNEAFLFARSLSELDLSDSFLSSELLYLIADAKFPLKKLLLPNCHGINFDGIFYMLSKHQTLVHLNLKGSSFLSDDMIMELRKFLGRLTFLNLSFCSKLTGLAFFSIIERCVSLKCMMMEATNFGVEEYSKELNIKSGIKFLYLSRNRNLRNECLEKVSRHCPFLETLDVAQCPGITRDGICEVLRNCGELKSLDISRCTGIKGLGVVDFELPKLVSLRACGTWIDDEALDMISRRCRGLMHLDLKGCLKVKSRGVKDVVQRCIRLREINLKYCEADDGLFTWMVCANPSLRKIVPPCGFTPTKKLQNFLLSHGCLICKDSSELLTIASRANERHGDTLSRLII</sequence>
<organism evidence="1 3">
    <name type="scientific">Cardamine amara subsp. amara</name>
    <dbReference type="NCBI Taxonomy" id="228776"/>
    <lineage>
        <taxon>Eukaryota</taxon>
        <taxon>Viridiplantae</taxon>
        <taxon>Streptophyta</taxon>
        <taxon>Embryophyta</taxon>
        <taxon>Tracheophyta</taxon>
        <taxon>Spermatophyta</taxon>
        <taxon>Magnoliopsida</taxon>
        <taxon>eudicotyledons</taxon>
        <taxon>Gunneridae</taxon>
        <taxon>Pentapetalae</taxon>
        <taxon>rosids</taxon>
        <taxon>malvids</taxon>
        <taxon>Brassicales</taxon>
        <taxon>Brassicaceae</taxon>
        <taxon>Cardamineae</taxon>
        <taxon>Cardamine</taxon>
    </lineage>
</organism>
<dbReference type="Gene3D" id="3.80.10.10">
    <property type="entry name" value="Ribonuclease Inhibitor"/>
    <property type="match status" value="3"/>
</dbReference>
<dbReference type="SMART" id="SM00367">
    <property type="entry name" value="LRR_CC"/>
    <property type="match status" value="7"/>
</dbReference>
<accession>A0ABD0ZVG8</accession>
<dbReference type="FunFam" id="3.80.10.10:FF:000930">
    <property type="entry name" value="F-box/LRR-repeat protein 20"/>
    <property type="match status" value="1"/>
</dbReference>
<dbReference type="PANTHER" id="PTHR13382">
    <property type="entry name" value="MITOCHONDRIAL ATP SYNTHASE COUPLING FACTOR B"/>
    <property type="match status" value="1"/>
</dbReference>
<dbReference type="Proteomes" id="UP001558713">
    <property type="component" value="Unassembled WGS sequence"/>
</dbReference>
<dbReference type="EMBL" id="JBANAX010000662">
    <property type="protein sequence ID" value="KAL1198603.1"/>
    <property type="molecule type" value="Genomic_DNA"/>
</dbReference>
<dbReference type="InterPro" id="IPR032675">
    <property type="entry name" value="LRR_dom_sf"/>
</dbReference>
<protein>
    <submittedName>
        <fullName evidence="1">F-box/LRR-repeat protein 4</fullName>
    </submittedName>
</protein>
<evidence type="ECO:0000313" key="3">
    <source>
        <dbReference type="Proteomes" id="UP001558713"/>
    </source>
</evidence>
<name>A0ABD0ZVG8_CARAN</name>
<evidence type="ECO:0000313" key="1">
    <source>
        <dbReference type="EMBL" id="KAL1198603.1"/>
    </source>
</evidence>
<reference evidence="1 3" key="1">
    <citation type="submission" date="2024-04" db="EMBL/GenBank/DDBJ databases">
        <title>Genome assembly C_amara_ONT_v2.</title>
        <authorList>
            <person name="Yant L."/>
            <person name="Moore C."/>
            <person name="Slenker M."/>
        </authorList>
    </citation>
    <scope>NUCLEOTIDE SEQUENCE [LARGE SCALE GENOMIC DNA]</scope>
    <source>
        <tissue evidence="1">Leaf</tissue>
    </source>
</reference>
<gene>
    <name evidence="2" type="ORF">V5N11_001267</name>
    <name evidence="1" type="ORF">V5N11_011253</name>
</gene>